<dbReference type="RefSeq" id="WP_248577213.1">
    <property type="nucleotide sequence ID" value="NZ_CP096255.1"/>
</dbReference>
<feature type="region of interest" description="Disordered" evidence="1">
    <location>
        <begin position="58"/>
        <end position="82"/>
    </location>
</feature>
<dbReference type="EMBL" id="CP096255">
    <property type="protein sequence ID" value="UPT90802.1"/>
    <property type="molecule type" value="Genomic_DNA"/>
</dbReference>
<evidence type="ECO:0000256" key="1">
    <source>
        <dbReference type="SAM" id="MobiDB-lite"/>
    </source>
</evidence>
<evidence type="ECO:0000313" key="2">
    <source>
        <dbReference type="EMBL" id="UPT90802.1"/>
    </source>
</evidence>
<reference evidence="2" key="1">
    <citation type="journal article" date="2017" name="Syst. Appl. Microbiol.">
        <title>Soybeans inoculated with root zone soils of Canadian native legumes harbour diverse and novel Bradyrhizobium spp. that possess agricultural potential.</title>
        <authorList>
            <person name="Bromfield E.S.P."/>
            <person name="Cloutier S."/>
            <person name="Tambong J.T."/>
            <person name="Tran Thi T.V."/>
        </authorList>
    </citation>
    <scope>NUCLEOTIDE SEQUENCE</scope>
    <source>
        <strain evidence="2">1S5</strain>
    </source>
</reference>
<organism evidence="2 3">
    <name type="scientific">Bradyrhizobium barranii subsp. apii</name>
    <dbReference type="NCBI Taxonomy" id="2819348"/>
    <lineage>
        <taxon>Bacteria</taxon>
        <taxon>Pseudomonadati</taxon>
        <taxon>Pseudomonadota</taxon>
        <taxon>Alphaproteobacteria</taxon>
        <taxon>Hyphomicrobiales</taxon>
        <taxon>Nitrobacteraceae</taxon>
        <taxon>Bradyrhizobium</taxon>
        <taxon>Bradyrhizobium barranii</taxon>
    </lineage>
</organism>
<dbReference type="AlphaFoldDB" id="A0A8U0FT88"/>
<name>A0A8U0FT88_9BRAD</name>
<dbReference type="Proteomes" id="UP000551709">
    <property type="component" value="Chromosome"/>
</dbReference>
<evidence type="ECO:0000313" key="3">
    <source>
        <dbReference type="Proteomes" id="UP000551709"/>
    </source>
</evidence>
<feature type="compositionally biased region" description="Polar residues" evidence="1">
    <location>
        <begin position="9"/>
        <end position="19"/>
    </location>
</feature>
<gene>
    <name evidence="2" type="ORF">HAP41_0000018850</name>
</gene>
<protein>
    <submittedName>
        <fullName evidence="2">Transcriptional regulator</fullName>
    </submittedName>
</protein>
<proteinExistence type="predicted"/>
<reference evidence="2" key="2">
    <citation type="submission" date="2022-04" db="EMBL/GenBank/DDBJ databases">
        <authorList>
            <person name="Bromfield E.S.P."/>
            <person name="Cloutier S."/>
        </authorList>
    </citation>
    <scope>NUCLEOTIDE SEQUENCE</scope>
    <source>
        <strain evidence="2">1S5</strain>
    </source>
</reference>
<accession>A0A8U0FT88</accession>
<sequence length="82" mass="9322">MKHERQKSAEPSPQSIARTNRQRLAAEEGTRAMADVERQAVDVRKNMARLRELREAKEAADATLQASLPAPTLTKRKRKLTR</sequence>
<feature type="region of interest" description="Disordered" evidence="1">
    <location>
        <begin position="1"/>
        <end position="32"/>
    </location>
</feature>